<proteinExistence type="predicted"/>
<organism evidence="1 2">
    <name type="scientific">Desmophyllum pertusum</name>
    <dbReference type="NCBI Taxonomy" id="174260"/>
    <lineage>
        <taxon>Eukaryota</taxon>
        <taxon>Metazoa</taxon>
        <taxon>Cnidaria</taxon>
        <taxon>Anthozoa</taxon>
        <taxon>Hexacorallia</taxon>
        <taxon>Scleractinia</taxon>
        <taxon>Caryophylliina</taxon>
        <taxon>Caryophylliidae</taxon>
        <taxon>Desmophyllum</taxon>
    </lineage>
</organism>
<dbReference type="Pfam" id="PF01019">
    <property type="entry name" value="G_glu_transpept"/>
    <property type="match status" value="1"/>
</dbReference>
<protein>
    <submittedName>
        <fullName evidence="1">Glutathione hydrolase</fullName>
    </submittedName>
</protein>
<dbReference type="OrthoDB" id="5990016at2759"/>
<keyword evidence="1" id="KW-0378">Hydrolase</keyword>
<dbReference type="AlphaFoldDB" id="A0A9W9ZTJ9"/>
<dbReference type="SUPFAM" id="SSF56235">
    <property type="entry name" value="N-terminal nucleophile aminohydrolases (Ntn hydrolases)"/>
    <property type="match status" value="1"/>
</dbReference>
<accession>A0A9W9ZTJ9</accession>
<name>A0A9W9ZTJ9_9CNID</name>
<dbReference type="EMBL" id="MU825879">
    <property type="protein sequence ID" value="KAJ7385719.1"/>
    <property type="molecule type" value="Genomic_DNA"/>
</dbReference>
<sequence length="203" mass="21812">MVYDAFAFLPPPETVSFSPKTWLQRDLQRLEALSLQYPQRRPKPLAFSDGKGLVAGTSSALAVHAGTEALRKGGNAMDACLTTALTEIALAAGSHVSYAGVANILYYDSSTGDTYNLDAGWNKPYYIDPAQIPEHHSGLSNGASVLVPGFIAGVSTASETYGLLPLSKLLEPALYFAMKGFKLPSDLAEEIKKNYHQRSLLST</sequence>
<reference evidence="1" key="1">
    <citation type="submission" date="2023-01" db="EMBL/GenBank/DDBJ databases">
        <title>Genome assembly of the deep-sea coral Lophelia pertusa.</title>
        <authorList>
            <person name="Herrera S."/>
            <person name="Cordes E."/>
        </authorList>
    </citation>
    <scope>NUCLEOTIDE SEQUENCE</scope>
    <source>
        <strain evidence="1">USNM1676648</strain>
        <tissue evidence="1">Polyp</tissue>
    </source>
</reference>
<dbReference type="Proteomes" id="UP001163046">
    <property type="component" value="Unassembled WGS sequence"/>
</dbReference>
<keyword evidence="2" id="KW-1185">Reference proteome</keyword>
<gene>
    <name evidence="1" type="primary">GGT6_1</name>
    <name evidence="1" type="ORF">OS493_013750</name>
</gene>
<dbReference type="GO" id="GO:0016787">
    <property type="term" value="F:hydrolase activity"/>
    <property type="evidence" value="ECO:0007669"/>
    <property type="project" value="UniProtKB-KW"/>
</dbReference>
<dbReference type="PANTHER" id="PTHR43199">
    <property type="entry name" value="GLUTATHIONE HYDROLASE"/>
    <property type="match status" value="1"/>
</dbReference>
<comment type="caution">
    <text evidence="1">The sequence shown here is derived from an EMBL/GenBank/DDBJ whole genome shotgun (WGS) entry which is preliminary data.</text>
</comment>
<dbReference type="PANTHER" id="PTHR43199:SF1">
    <property type="entry name" value="GLUTATHIONE HYDROLASE PROENZYME"/>
    <property type="match status" value="1"/>
</dbReference>
<evidence type="ECO:0000313" key="1">
    <source>
        <dbReference type="EMBL" id="KAJ7385719.1"/>
    </source>
</evidence>
<dbReference type="PRINTS" id="PR01210">
    <property type="entry name" value="GGTRANSPTASE"/>
</dbReference>
<dbReference type="InterPro" id="IPR029055">
    <property type="entry name" value="Ntn_hydrolases_N"/>
</dbReference>
<evidence type="ECO:0000313" key="2">
    <source>
        <dbReference type="Proteomes" id="UP001163046"/>
    </source>
</evidence>
<dbReference type="InterPro" id="IPR051792">
    <property type="entry name" value="GGT_bact"/>
</dbReference>